<gene>
    <name evidence="2" type="ORF">NPRO_05950</name>
</gene>
<reference evidence="2" key="1">
    <citation type="journal article" name="DNA Res.">
        <title>The physiological potential of anammox bacteria as revealed by their core genome structure.</title>
        <authorList>
            <person name="Okubo T."/>
            <person name="Toyoda A."/>
            <person name="Fukuhara K."/>
            <person name="Uchiyama I."/>
            <person name="Harigaya Y."/>
            <person name="Kuroiwa M."/>
            <person name="Suzuki T."/>
            <person name="Murakami Y."/>
            <person name="Suwa Y."/>
            <person name="Takami H."/>
        </authorList>
    </citation>
    <scope>NUCLEOTIDE SEQUENCE</scope>
    <source>
        <strain evidence="2">317325-2</strain>
    </source>
</reference>
<dbReference type="AlphaFoldDB" id="A0A809R626"/>
<evidence type="ECO:0000313" key="3">
    <source>
        <dbReference type="Proteomes" id="UP000662873"/>
    </source>
</evidence>
<dbReference type="KEGG" id="npy:NPRO_05950"/>
<accession>A0A809R626</accession>
<feature type="transmembrane region" description="Helical" evidence="1">
    <location>
        <begin position="90"/>
        <end position="111"/>
    </location>
</feature>
<sequence length="169" mass="17856">MQSGSAEEGKARLRVMSKPTSYDLTRVAGDTALLAFVAGAGTAIVANLPLSRYDVPGWTLLLSPLAGASVVLAVLIRFISGLVPLKGSRFPSNLTLPVLHLAIVLVIVVLVTTKPTGIQRPAESFAVLEYWLRPASLLLVAGGEMAIMTAFAMVQARASRNQDAEESNL</sequence>
<evidence type="ECO:0000313" key="2">
    <source>
        <dbReference type="EMBL" id="BBO23000.1"/>
    </source>
</evidence>
<evidence type="ECO:0000256" key="1">
    <source>
        <dbReference type="SAM" id="Phobius"/>
    </source>
</evidence>
<proteinExistence type="predicted"/>
<feature type="transmembrane region" description="Helical" evidence="1">
    <location>
        <begin position="24"/>
        <end position="46"/>
    </location>
</feature>
<keyword evidence="1" id="KW-0812">Transmembrane</keyword>
<name>A0A809R626_9BACT</name>
<feature type="transmembrane region" description="Helical" evidence="1">
    <location>
        <begin position="58"/>
        <end position="78"/>
    </location>
</feature>
<dbReference type="Proteomes" id="UP000662873">
    <property type="component" value="Chromosome"/>
</dbReference>
<keyword evidence="1" id="KW-0472">Membrane</keyword>
<keyword evidence="1" id="KW-1133">Transmembrane helix</keyword>
<protein>
    <submittedName>
        <fullName evidence="2">Uncharacterized protein</fullName>
    </submittedName>
</protein>
<organism evidence="2 3">
    <name type="scientific">Candidatus Nitrosymbiomonas proteolyticus</name>
    <dbReference type="NCBI Taxonomy" id="2608984"/>
    <lineage>
        <taxon>Bacteria</taxon>
        <taxon>Bacillati</taxon>
        <taxon>Armatimonadota</taxon>
        <taxon>Armatimonadota incertae sedis</taxon>
        <taxon>Candidatus Nitrosymbiomonas</taxon>
    </lineage>
</organism>
<feature type="transmembrane region" description="Helical" evidence="1">
    <location>
        <begin position="131"/>
        <end position="154"/>
    </location>
</feature>
<dbReference type="EMBL" id="AP021858">
    <property type="protein sequence ID" value="BBO23000.1"/>
    <property type="molecule type" value="Genomic_DNA"/>
</dbReference>